<evidence type="ECO:0000259" key="3">
    <source>
        <dbReference type="Pfam" id="PF00501"/>
    </source>
</evidence>
<dbReference type="EMBL" id="CM000914">
    <property type="protein sequence ID" value="EFG04760.2"/>
    <property type="molecule type" value="Genomic_DNA"/>
</dbReference>
<dbReference type="Proteomes" id="UP000002357">
    <property type="component" value="Plasmid pSCL4"/>
</dbReference>
<dbReference type="GO" id="GO:0006631">
    <property type="term" value="P:fatty acid metabolic process"/>
    <property type="evidence" value="ECO:0007669"/>
    <property type="project" value="TreeGrafter"/>
</dbReference>
<dbReference type="OrthoDB" id="9803968at2"/>
<dbReference type="InterPro" id="IPR042099">
    <property type="entry name" value="ANL_N_sf"/>
</dbReference>
<dbReference type="SUPFAM" id="SSF56801">
    <property type="entry name" value="Acetyl-CoA synthetase-like"/>
    <property type="match status" value="1"/>
</dbReference>
<reference evidence="5 6" key="1">
    <citation type="journal article" date="2010" name="Genome Biol. Evol.">
        <title>The sequence of a 1.8-mb bacterial linear plasmid reveals a rich evolutionary reservoir of secondary metabolic pathways.</title>
        <authorList>
            <person name="Medema M.H."/>
            <person name="Trefzer A."/>
            <person name="Kovalchuk A."/>
            <person name="van den Berg M."/>
            <person name="Mueller U."/>
            <person name="Heijne W."/>
            <person name="Wu L."/>
            <person name="Alam M.T."/>
            <person name="Ronning C.M."/>
            <person name="Nierman W.C."/>
            <person name="Bovenberg R.A.L."/>
            <person name="Breitling R."/>
            <person name="Takano E."/>
        </authorList>
    </citation>
    <scope>NUCLEOTIDE SEQUENCE [LARGE SCALE GENOMIC DNA]</scope>
    <source>
        <strain evidence="6">ATCC 27064 / DSM 738 / JCM 4710 / NBRC 13307 / NCIMB 12785 / NRRL 3585 / VKM Ac-602</strain>
        <plasmid evidence="5">pSCL4</plasmid>
    </source>
</reference>
<organism evidence="5 6">
    <name type="scientific">Streptomyces clavuligerus</name>
    <dbReference type="NCBI Taxonomy" id="1901"/>
    <lineage>
        <taxon>Bacteria</taxon>
        <taxon>Bacillati</taxon>
        <taxon>Actinomycetota</taxon>
        <taxon>Actinomycetes</taxon>
        <taxon>Kitasatosporales</taxon>
        <taxon>Streptomycetaceae</taxon>
        <taxon>Streptomyces</taxon>
    </lineage>
</organism>
<name>D5SLG7_STRCL</name>
<keyword evidence="2" id="KW-0436">Ligase</keyword>
<feature type="domain" description="AMP-dependent synthetase/ligase" evidence="3">
    <location>
        <begin position="12"/>
        <end position="390"/>
    </location>
</feature>
<dbReference type="GO" id="GO:0031956">
    <property type="term" value="F:medium-chain fatty acid-CoA ligase activity"/>
    <property type="evidence" value="ECO:0007669"/>
    <property type="project" value="TreeGrafter"/>
</dbReference>
<dbReference type="PRINTS" id="PR00154">
    <property type="entry name" value="AMPBINDING"/>
</dbReference>
<dbReference type="InterPro" id="IPR025110">
    <property type="entry name" value="AMP-bd_C"/>
</dbReference>
<evidence type="ECO:0000256" key="1">
    <source>
        <dbReference type="ARBA" id="ARBA00006432"/>
    </source>
</evidence>
<keyword evidence="6" id="KW-1185">Reference proteome</keyword>
<dbReference type="AlphaFoldDB" id="D5SLG7"/>
<feature type="domain" description="AMP-binding enzyme C-terminal" evidence="4">
    <location>
        <begin position="440"/>
        <end position="518"/>
    </location>
</feature>
<dbReference type="CDD" id="cd05936">
    <property type="entry name" value="FC-FACS_FadD_like"/>
    <property type="match status" value="1"/>
</dbReference>
<keyword evidence="5" id="KW-0614">Plasmid</keyword>
<gene>
    <name evidence="5" type="primary">moeA4</name>
    <name evidence="5" type="ORF">SCLAV_p1274</name>
</gene>
<dbReference type="GeneID" id="93734350"/>
<dbReference type="PANTHER" id="PTHR43201:SF5">
    <property type="entry name" value="MEDIUM-CHAIN ACYL-COA LIGASE ACSF2, MITOCHONDRIAL"/>
    <property type="match status" value="1"/>
</dbReference>
<dbReference type="Pfam" id="PF00501">
    <property type="entry name" value="AMP-binding"/>
    <property type="match status" value="1"/>
</dbReference>
<sequence>MNATLSAATVLADTAGRRPDHPALVAGAERITYHELWRSARRYAAVLREEGVGPGDRVALLLPNTPDFPRAYYGALALGATVVPVNALLKADEISFVLKDSAASVLICDTALTGEGARAAAATGTTLLTVGPPVVPAAAGTTRTAGTAVAAPAVGRALDARAAVAAPVAGWVPRAPDDIALILYTSGTTGRPKGAMITQLNLAMNVGTTVLAPFAMRPEDVLLGCLPLFHTFGQTCGMGTCFRAGATLVLMERFDADAALALMNAERCTVAMGVPTMFIGLLEAAARTPERPPLERVYSGGSALPVRVLEEVTRTFGCPVFEGYGLTETSPVVTFNQHPWPCLPGTVGRPIPGVEAEIADALVRDRIVLLPPEETGEIVVRGHNVMAGYLNNPAATAEVIMDGWFRTGDLGTKDAEGVLTVVDRTKDMVIRGGYNVYPREIEEILARHPAVAQAAVVGVPDERLGQEVCAVVVVRPETVTDGALAADIIAWTRARIAAYKYPRRVEFLTELPLGPSGKVLKRELAARFGS</sequence>
<dbReference type="InterPro" id="IPR020845">
    <property type="entry name" value="AMP-binding_CS"/>
</dbReference>
<accession>D5SLG7</accession>
<dbReference type="eggNOG" id="COG0318">
    <property type="taxonomic scope" value="Bacteria"/>
</dbReference>
<dbReference type="RefSeq" id="WP_003963593.1">
    <property type="nucleotide sequence ID" value="NZ_CM000914.1"/>
</dbReference>
<evidence type="ECO:0000256" key="2">
    <source>
        <dbReference type="ARBA" id="ARBA00022598"/>
    </source>
</evidence>
<evidence type="ECO:0000259" key="4">
    <source>
        <dbReference type="Pfam" id="PF13193"/>
    </source>
</evidence>
<dbReference type="Pfam" id="PF13193">
    <property type="entry name" value="AMP-binding_C"/>
    <property type="match status" value="1"/>
</dbReference>
<evidence type="ECO:0000313" key="6">
    <source>
        <dbReference type="Proteomes" id="UP000002357"/>
    </source>
</evidence>
<geneLocation type="plasmid" evidence="5 6">
    <name>pSCL4</name>
</geneLocation>
<dbReference type="InterPro" id="IPR045851">
    <property type="entry name" value="AMP-bd_C_sf"/>
</dbReference>
<proteinExistence type="inferred from homology"/>
<dbReference type="PANTHER" id="PTHR43201">
    <property type="entry name" value="ACYL-COA SYNTHETASE"/>
    <property type="match status" value="1"/>
</dbReference>
<dbReference type="Gene3D" id="3.30.300.30">
    <property type="match status" value="1"/>
</dbReference>
<protein>
    <submittedName>
        <fullName evidence="5">Moenomycin biosynthesis protein MoeA4</fullName>
    </submittedName>
</protein>
<comment type="similarity">
    <text evidence="1">Belongs to the ATP-dependent AMP-binding enzyme family.</text>
</comment>
<dbReference type="InterPro" id="IPR020459">
    <property type="entry name" value="AMP-binding"/>
</dbReference>
<dbReference type="FunFam" id="3.30.300.30:FF:000008">
    <property type="entry name" value="2,3-dihydroxybenzoate-AMP ligase"/>
    <property type="match status" value="1"/>
</dbReference>
<dbReference type="Gene3D" id="3.40.50.12780">
    <property type="entry name" value="N-terminal domain of ligase-like"/>
    <property type="match status" value="1"/>
</dbReference>
<dbReference type="InterPro" id="IPR000873">
    <property type="entry name" value="AMP-dep_synth/lig_dom"/>
</dbReference>
<dbReference type="PROSITE" id="PS00455">
    <property type="entry name" value="AMP_BINDING"/>
    <property type="match status" value="1"/>
</dbReference>
<evidence type="ECO:0000313" key="5">
    <source>
        <dbReference type="EMBL" id="EFG04760.2"/>
    </source>
</evidence>